<accession>A0A1A8XRK4</accession>
<dbReference type="Proteomes" id="UP000199169">
    <property type="component" value="Unassembled WGS sequence"/>
</dbReference>
<name>A0A1A8XRK4_9PROT</name>
<keyword evidence="2" id="KW-1185">Reference proteome</keyword>
<dbReference type="EMBL" id="FLQX01000119">
    <property type="protein sequence ID" value="SBT07306.1"/>
    <property type="molecule type" value="Genomic_DNA"/>
</dbReference>
<sequence>MALLGDKRQMAGLGVSNKVVAAFPKVTDRKGVHGLDPENAQQTIAHFFVAKATARWRSGRRRSAPSTRPWPRR</sequence>
<dbReference type="STRING" id="1860102.ACCAA_420028"/>
<dbReference type="AlphaFoldDB" id="A0A1A8XRK4"/>
<evidence type="ECO:0000313" key="1">
    <source>
        <dbReference type="EMBL" id="SBT07306.1"/>
    </source>
</evidence>
<protein>
    <submittedName>
        <fullName evidence="1">Uncharacterized protein</fullName>
    </submittedName>
</protein>
<organism evidence="1 2">
    <name type="scientific">Candidatus Accumulibacter aalborgensis</name>
    <dbReference type="NCBI Taxonomy" id="1860102"/>
    <lineage>
        <taxon>Bacteria</taxon>
        <taxon>Pseudomonadati</taxon>
        <taxon>Pseudomonadota</taxon>
        <taxon>Betaproteobacteria</taxon>
        <taxon>Candidatus Accumulibacter</taxon>
    </lineage>
</organism>
<proteinExistence type="predicted"/>
<evidence type="ECO:0000313" key="2">
    <source>
        <dbReference type="Proteomes" id="UP000199169"/>
    </source>
</evidence>
<gene>
    <name evidence="1" type="ORF">ACCAA_420028</name>
</gene>
<reference evidence="1 2" key="1">
    <citation type="submission" date="2016-06" db="EMBL/GenBank/DDBJ databases">
        <authorList>
            <person name="Kjaerup R.B."/>
            <person name="Dalgaard T.S."/>
            <person name="Juul-Madsen H.R."/>
        </authorList>
    </citation>
    <scope>NUCLEOTIDE SEQUENCE [LARGE SCALE GENOMIC DNA]</scope>
    <source>
        <strain evidence="1">3</strain>
    </source>
</reference>